<comment type="pathway">
    <text evidence="2 16">Amino-acid biosynthesis; L-lysine biosynthesis via DAP pathway; (S)-tetrahydrodipicolinate from L-aspartate: step 1/4.</text>
</comment>
<keyword evidence="9 15" id="KW-0418">Kinase</keyword>
<dbReference type="InterPro" id="IPR005260">
    <property type="entry name" value="Asp_kin_monofn"/>
</dbReference>
<comment type="pathway">
    <text evidence="3 16">Amino-acid biosynthesis; L-methionine biosynthesis via de novo pathway; L-homoserine from L-aspartate: step 1/3.</text>
</comment>
<dbReference type="GO" id="GO:0009088">
    <property type="term" value="P:threonine biosynthetic process"/>
    <property type="evidence" value="ECO:0007669"/>
    <property type="project" value="UniProtKB-UniPathway"/>
</dbReference>
<accession>A0A8A7KFV3</accession>
<dbReference type="NCBIfam" id="NF005155">
    <property type="entry name" value="PRK06635.1-4"/>
    <property type="match status" value="1"/>
</dbReference>
<dbReference type="Proteomes" id="UP000665020">
    <property type="component" value="Chromosome"/>
</dbReference>
<keyword evidence="8 14" id="KW-0547">Nucleotide-binding</keyword>
<evidence type="ECO:0000256" key="13">
    <source>
        <dbReference type="ARBA" id="ARBA00047872"/>
    </source>
</evidence>
<dbReference type="GO" id="GO:0019877">
    <property type="term" value="P:diaminopimelate biosynthetic process"/>
    <property type="evidence" value="ECO:0007669"/>
    <property type="project" value="UniProtKB-KW"/>
</dbReference>
<organism evidence="18 19">
    <name type="scientific">Iocasia fonsfrigidae</name>
    <dbReference type="NCBI Taxonomy" id="2682810"/>
    <lineage>
        <taxon>Bacteria</taxon>
        <taxon>Bacillati</taxon>
        <taxon>Bacillota</taxon>
        <taxon>Clostridia</taxon>
        <taxon>Halanaerobiales</taxon>
        <taxon>Halanaerobiaceae</taxon>
        <taxon>Iocasia</taxon>
    </lineage>
</organism>
<evidence type="ECO:0000256" key="2">
    <source>
        <dbReference type="ARBA" id="ARBA00004766"/>
    </source>
</evidence>
<evidence type="ECO:0000256" key="12">
    <source>
        <dbReference type="ARBA" id="ARBA00023154"/>
    </source>
</evidence>
<feature type="binding site" evidence="14">
    <location>
        <position position="74"/>
    </location>
    <ligand>
        <name>substrate</name>
    </ligand>
</feature>
<dbReference type="CDD" id="cd04913">
    <property type="entry name" value="ACT_AKii-LysC-BS-like_1"/>
    <property type="match status" value="1"/>
</dbReference>
<dbReference type="GO" id="GO:0005829">
    <property type="term" value="C:cytosol"/>
    <property type="evidence" value="ECO:0007669"/>
    <property type="project" value="TreeGrafter"/>
</dbReference>
<dbReference type="GO" id="GO:0004072">
    <property type="term" value="F:aspartate kinase activity"/>
    <property type="evidence" value="ECO:0007669"/>
    <property type="project" value="UniProtKB-EC"/>
</dbReference>
<dbReference type="PANTHER" id="PTHR21499:SF3">
    <property type="entry name" value="ASPARTOKINASE"/>
    <property type="match status" value="1"/>
</dbReference>
<evidence type="ECO:0000259" key="17">
    <source>
        <dbReference type="PROSITE" id="PS51671"/>
    </source>
</evidence>
<dbReference type="CDD" id="cd04923">
    <property type="entry name" value="ACT_AK-LysC-DapG-like_2"/>
    <property type="match status" value="1"/>
</dbReference>
<feature type="binding site" evidence="14">
    <location>
        <begin position="209"/>
        <end position="210"/>
    </location>
    <ligand>
        <name>ATP</name>
        <dbReference type="ChEBI" id="CHEBI:30616"/>
    </ligand>
</feature>
<evidence type="ECO:0000256" key="1">
    <source>
        <dbReference type="ARBA" id="ARBA00003121"/>
    </source>
</evidence>
<dbReference type="KEGG" id="ifn:GM661_10615"/>
<dbReference type="GO" id="GO:0005524">
    <property type="term" value="F:ATP binding"/>
    <property type="evidence" value="ECO:0007669"/>
    <property type="project" value="UniProtKB-KW"/>
</dbReference>
<evidence type="ECO:0000256" key="8">
    <source>
        <dbReference type="ARBA" id="ARBA00022741"/>
    </source>
</evidence>
<dbReference type="InterPro" id="IPR045865">
    <property type="entry name" value="ACT-like_dom_sf"/>
</dbReference>
<dbReference type="SUPFAM" id="SSF55021">
    <property type="entry name" value="ACT-like"/>
    <property type="match status" value="2"/>
</dbReference>
<keyword evidence="10 14" id="KW-0067">ATP-binding</keyword>
<dbReference type="InterPro" id="IPR036393">
    <property type="entry name" value="AceGlu_kinase-like_sf"/>
</dbReference>
<dbReference type="NCBIfam" id="TIGR00657">
    <property type="entry name" value="asp_kinases"/>
    <property type="match status" value="1"/>
</dbReference>
<dbReference type="PROSITE" id="PS51671">
    <property type="entry name" value="ACT"/>
    <property type="match status" value="1"/>
</dbReference>
<dbReference type="PIRSF" id="PIRSF000726">
    <property type="entry name" value="Asp_kin"/>
    <property type="match status" value="1"/>
</dbReference>
<dbReference type="InterPro" id="IPR041740">
    <property type="entry name" value="AKii-LysC-BS"/>
</dbReference>
<dbReference type="EC" id="2.7.2.4" evidence="15"/>
<evidence type="ECO:0000256" key="7">
    <source>
        <dbReference type="ARBA" id="ARBA00022679"/>
    </source>
</evidence>
<keyword evidence="12" id="KW-0457">Lysine biosynthesis</keyword>
<evidence type="ECO:0000256" key="6">
    <source>
        <dbReference type="ARBA" id="ARBA00022605"/>
    </source>
</evidence>
<feature type="binding site" evidence="14">
    <location>
        <position position="47"/>
    </location>
    <ligand>
        <name>substrate</name>
    </ligand>
</feature>
<dbReference type="NCBIfam" id="NF005154">
    <property type="entry name" value="PRK06635.1-2"/>
    <property type="match status" value="1"/>
</dbReference>
<evidence type="ECO:0000256" key="10">
    <source>
        <dbReference type="ARBA" id="ARBA00022840"/>
    </source>
</evidence>
<comment type="function">
    <text evidence="1">Catalyzes the phosphorylation of the beta-carboxyl group of aspartic acid with ATP to yield 4-phospho-L-aspartate, which is involved in the branched biosynthetic pathway leading to the biosynthesis of amino acids threonine, isoleucine and methionine.</text>
</comment>
<keyword evidence="6 16" id="KW-0028">Amino-acid biosynthesis</keyword>
<dbReference type="RefSeq" id="WP_230866826.1">
    <property type="nucleotide sequence ID" value="NZ_CP046640.1"/>
</dbReference>
<dbReference type="InterPro" id="IPR001048">
    <property type="entry name" value="Asp/Glu/Uridylate_kinase"/>
</dbReference>
<dbReference type="FunFam" id="3.40.1160.10:FF:000002">
    <property type="entry name" value="Aspartokinase"/>
    <property type="match status" value="1"/>
</dbReference>
<evidence type="ECO:0000256" key="16">
    <source>
        <dbReference type="RuleBase" id="RU004249"/>
    </source>
</evidence>
<protein>
    <recommendedName>
        <fullName evidence="15">Aspartokinase</fullName>
        <ecNumber evidence="15">2.7.2.4</ecNumber>
    </recommendedName>
</protein>
<keyword evidence="11" id="KW-0220">Diaminopimelate biosynthesis</keyword>
<gene>
    <name evidence="18" type="ORF">GM661_10615</name>
</gene>
<dbReference type="CDD" id="cd04261">
    <property type="entry name" value="AAK_AKii-LysC-BS"/>
    <property type="match status" value="1"/>
</dbReference>
<dbReference type="InterPro" id="IPR018042">
    <property type="entry name" value="Aspartate_kinase_CS"/>
</dbReference>
<dbReference type="Pfam" id="PF00696">
    <property type="entry name" value="AA_kinase"/>
    <property type="match status" value="1"/>
</dbReference>
<comment type="pathway">
    <text evidence="4 16">Amino-acid biosynthesis; L-threonine biosynthesis; L-threonine from L-aspartate: step 1/5.</text>
</comment>
<proteinExistence type="inferred from homology"/>
<dbReference type="UniPathway" id="UPA00034">
    <property type="reaction ID" value="UER00015"/>
</dbReference>
<dbReference type="UniPathway" id="UPA00051">
    <property type="reaction ID" value="UER00462"/>
</dbReference>
<name>A0A8A7KFV3_9FIRM</name>
<keyword evidence="19" id="KW-1185">Reference proteome</keyword>
<feature type="binding site" evidence="14">
    <location>
        <position position="184"/>
    </location>
    <ligand>
        <name>ATP</name>
        <dbReference type="ChEBI" id="CHEBI:30616"/>
    </ligand>
</feature>
<dbReference type="InterPro" id="IPR001341">
    <property type="entry name" value="Asp_kinase"/>
</dbReference>
<sequence>MALIVQKYGGTSVANIEKINNVADRVIKEYKKGHEVVVVVSAMGDTTDELIGLMKQITDQPNPREFDMLLTTGEQVSIALLTMAIQEKGYKAISLTGSQVKIETDDHHSKAEIMNIDNSRLRNELEEGKIIVVAGFQGINSQDDFTTLGRGGSDTTAVALAISLNADRCEIYSDVDGIYTTDPRIVSSAAKLDYISYEEMLELANLGAKVLHPRSVELAKSYNLKLYIASSFNYRPGTIVEGMDEMEKRKSVTGITYDKDEVKITVQQVPDEPGIAGQLFTRLAENNINVDMIIQNLQHNKENDITFTVNKEDLIKNKEYIMKVSNEIGSDGVEIDQDVAKVSIVGAGMITTPGIAAKMFTALGENKINIQMITTSDIKVSCLINADDADKALEILHESFELDKQ</sequence>
<evidence type="ECO:0000256" key="11">
    <source>
        <dbReference type="ARBA" id="ARBA00022915"/>
    </source>
</evidence>
<comment type="catalytic activity">
    <reaction evidence="13 15">
        <text>L-aspartate + ATP = 4-phospho-L-aspartate + ADP</text>
        <dbReference type="Rhea" id="RHEA:23776"/>
        <dbReference type="ChEBI" id="CHEBI:29991"/>
        <dbReference type="ChEBI" id="CHEBI:30616"/>
        <dbReference type="ChEBI" id="CHEBI:57535"/>
        <dbReference type="ChEBI" id="CHEBI:456216"/>
        <dbReference type="EC" id="2.7.2.4"/>
    </reaction>
</comment>
<dbReference type="PANTHER" id="PTHR21499">
    <property type="entry name" value="ASPARTATE KINASE"/>
    <property type="match status" value="1"/>
</dbReference>
<dbReference type="NCBIfam" id="TIGR00656">
    <property type="entry name" value="asp_kin_monofn"/>
    <property type="match status" value="1"/>
</dbReference>
<dbReference type="InterPro" id="IPR002912">
    <property type="entry name" value="ACT_dom"/>
</dbReference>
<evidence type="ECO:0000256" key="14">
    <source>
        <dbReference type="PIRSR" id="PIRSR000726-1"/>
    </source>
</evidence>
<comment type="similarity">
    <text evidence="5 15">Belongs to the aspartokinase family.</text>
</comment>
<dbReference type="PROSITE" id="PS00324">
    <property type="entry name" value="ASPARTOKINASE"/>
    <property type="match status" value="1"/>
</dbReference>
<evidence type="ECO:0000256" key="15">
    <source>
        <dbReference type="RuleBase" id="RU003448"/>
    </source>
</evidence>
<dbReference type="UniPathway" id="UPA00050">
    <property type="reaction ID" value="UER00461"/>
</dbReference>
<feature type="binding site" evidence="14">
    <location>
        <begin position="7"/>
        <end position="10"/>
    </location>
    <ligand>
        <name>ATP</name>
        <dbReference type="ChEBI" id="CHEBI:30616"/>
    </ligand>
</feature>
<dbReference type="Pfam" id="PF22468">
    <property type="entry name" value="ACT_9"/>
    <property type="match status" value="2"/>
</dbReference>
<dbReference type="GO" id="GO:0009089">
    <property type="term" value="P:lysine biosynthetic process via diaminopimelate"/>
    <property type="evidence" value="ECO:0007669"/>
    <property type="project" value="UniProtKB-UniPathway"/>
</dbReference>
<dbReference type="SUPFAM" id="SSF53633">
    <property type="entry name" value="Carbamate kinase-like"/>
    <property type="match status" value="1"/>
</dbReference>
<dbReference type="FunFam" id="3.30.2130.10:FF:000002">
    <property type="entry name" value="Aspartokinase"/>
    <property type="match status" value="1"/>
</dbReference>
<evidence type="ECO:0000256" key="9">
    <source>
        <dbReference type="ARBA" id="ARBA00022777"/>
    </source>
</evidence>
<evidence type="ECO:0000256" key="5">
    <source>
        <dbReference type="ARBA" id="ARBA00010122"/>
    </source>
</evidence>
<dbReference type="GO" id="GO:0009090">
    <property type="term" value="P:homoserine biosynthetic process"/>
    <property type="evidence" value="ECO:0007669"/>
    <property type="project" value="TreeGrafter"/>
</dbReference>
<dbReference type="InterPro" id="IPR054352">
    <property type="entry name" value="ACT_Aspartokinase"/>
</dbReference>
<reference evidence="18" key="1">
    <citation type="submission" date="2019-12" db="EMBL/GenBank/DDBJ databases">
        <authorList>
            <person name="zhang j."/>
            <person name="sun C.M."/>
        </authorList>
    </citation>
    <scope>NUCLEOTIDE SEQUENCE</scope>
    <source>
        <strain evidence="18">NS-1</strain>
    </source>
</reference>
<evidence type="ECO:0000313" key="18">
    <source>
        <dbReference type="EMBL" id="QTL98389.1"/>
    </source>
</evidence>
<evidence type="ECO:0000313" key="19">
    <source>
        <dbReference type="Proteomes" id="UP000665020"/>
    </source>
</evidence>
<dbReference type="AlphaFoldDB" id="A0A8A7KFV3"/>
<feature type="binding site" evidence="14">
    <location>
        <position position="179"/>
    </location>
    <ligand>
        <name>ATP</name>
        <dbReference type="ChEBI" id="CHEBI:30616"/>
    </ligand>
</feature>
<dbReference type="Gene3D" id="3.40.1160.10">
    <property type="entry name" value="Acetylglutamate kinase-like"/>
    <property type="match status" value="1"/>
</dbReference>
<dbReference type="Gene3D" id="3.30.2130.10">
    <property type="entry name" value="VC0802-like"/>
    <property type="match status" value="1"/>
</dbReference>
<feature type="domain" description="ACT" evidence="17">
    <location>
        <begin position="264"/>
        <end position="347"/>
    </location>
</feature>
<evidence type="ECO:0000256" key="3">
    <source>
        <dbReference type="ARBA" id="ARBA00004986"/>
    </source>
</evidence>
<evidence type="ECO:0000256" key="4">
    <source>
        <dbReference type="ARBA" id="ARBA00005139"/>
    </source>
</evidence>
<keyword evidence="7 15" id="KW-0808">Transferase</keyword>
<dbReference type="EMBL" id="CP046640">
    <property type="protein sequence ID" value="QTL98389.1"/>
    <property type="molecule type" value="Genomic_DNA"/>
</dbReference>